<evidence type="ECO:0008006" key="3">
    <source>
        <dbReference type="Google" id="ProtNLM"/>
    </source>
</evidence>
<comment type="caution">
    <text evidence="1">The sequence shown here is derived from an EMBL/GenBank/DDBJ whole genome shotgun (WGS) entry which is preliminary data.</text>
</comment>
<dbReference type="RefSeq" id="WP_317505594.1">
    <property type="nucleotide sequence ID" value="NZ_JAWLKI010000037.1"/>
</dbReference>
<keyword evidence="2" id="KW-1185">Reference proteome</keyword>
<organism evidence="1 2">
    <name type="scientific">Gordonia amicalis</name>
    <dbReference type="NCBI Taxonomy" id="89053"/>
    <lineage>
        <taxon>Bacteria</taxon>
        <taxon>Bacillati</taxon>
        <taxon>Actinomycetota</taxon>
        <taxon>Actinomycetes</taxon>
        <taxon>Mycobacteriales</taxon>
        <taxon>Gordoniaceae</taxon>
        <taxon>Gordonia</taxon>
    </lineage>
</organism>
<dbReference type="EMBL" id="JAWLKI010000037">
    <property type="protein sequence ID" value="MDV6309867.1"/>
    <property type="molecule type" value="Genomic_DNA"/>
</dbReference>
<protein>
    <recommendedName>
        <fullName evidence="3">Transcriptional regulator, AbiEi antitoxin, Type IV TA system</fullName>
    </recommendedName>
</protein>
<evidence type="ECO:0000313" key="1">
    <source>
        <dbReference type="EMBL" id="MDV6309867.1"/>
    </source>
</evidence>
<gene>
    <name evidence="1" type="ORF">R3P94_21610</name>
</gene>
<name>A0ABU4DJF2_9ACTN</name>
<reference evidence="1 2" key="1">
    <citation type="submission" date="2023-10" db="EMBL/GenBank/DDBJ databases">
        <title>Development of a sustainable strategy for remediation of hydrocarbon-contaminated territories based on the waste exchange concept.</title>
        <authorList>
            <person name="Krivoruchko A."/>
        </authorList>
    </citation>
    <scope>NUCLEOTIDE SEQUENCE [LARGE SCALE GENOMIC DNA]</scope>
    <source>
        <strain evidence="1 2">IEGM 1266</strain>
    </source>
</reference>
<proteinExistence type="predicted"/>
<evidence type="ECO:0000313" key="2">
    <source>
        <dbReference type="Proteomes" id="UP001185779"/>
    </source>
</evidence>
<sequence>MLFPVDHYGLVRRGAALDAAFSDNQLAAAVKGGDLLRLIPGVFVRSSPAFGGREGAQRLHRLKSIAVATTGTAEAPRLPLGHASAAAVHGLPLLKPDIEYVHVINRKKSGGSVLGHRHVHAATVDDVELVEVDGMLVTSLERTAVDVAAAGSFAQALTAFDQALRAGADRDRIAQILAGRRRQGIRNARRALSLASGLSESVGESWSRAQMIEAGLPVPRLQHEFRCRSATYRADFDWDEKLVGEFDGMAKYGRLREPGTTVADSLVREKRREDELRALGVMVVRWTWSVLEEGSLPDLLRPWLGRLDLIPGTGIPA</sequence>
<dbReference type="Proteomes" id="UP001185779">
    <property type="component" value="Unassembled WGS sequence"/>
</dbReference>
<accession>A0ABU4DJF2</accession>